<proteinExistence type="predicted"/>
<gene>
    <name evidence="1" type="ORF">SAMN00768000_1799</name>
</gene>
<reference evidence="2" key="1">
    <citation type="submission" date="2017-04" db="EMBL/GenBank/DDBJ databases">
        <authorList>
            <person name="Varghese N."/>
            <person name="Submissions S."/>
        </authorList>
    </citation>
    <scope>NUCLEOTIDE SEQUENCE [LARGE SCALE GENOMIC DNA]</scope>
    <source>
        <strain evidence="2">DSM 9293</strain>
    </source>
</reference>
<protein>
    <submittedName>
        <fullName evidence="1">Uncharacterized protein</fullName>
    </submittedName>
</protein>
<dbReference type="AlphaFoldDB" id="A0A1W1WG70"/>
<sequence length="58" mass="6743">MMWAQNRLLVLMRALWEIPVGTMMGHGAARTTNKTKNSAKVFKEAWKFGIKRQPLLER</sequence>
<evidence type="ECO:0000313" key="2">
    <source>
        <dbReference type="Proteomes" id="UP000192660"/>
    </source>
</evidence>
<dbReference type="Proteomes" id="UP000192660">
    <property type="component" value="Unassembled WGS sequence"/>
</dbReference>
<organism evidence="1 2">
    <name type="scientific">Sulfobacillus thermosulfidooxidans (strain DSM 9293 / VKM B-1269 / AT-1)</name>
    <dbReference type="NCBI Taxonomy" id="929705"/>
    <lineage>
        <taxon>Bacteria</taxon>
        <taxon>Bacillati</taxon>
        <taxon>Bacillota</taxon>
        <taxon>Clostridia</taxon>
        <taxon>Eubacteriales</taxon>
        <taxon>Clostridiales Family XVII. Incertae Sedis</taxon>
        <taxon>Sulfobacillus</taxon>
    </lineage>
</organism>
<dbReference type="EMBL" id="FWWY01000001">
    <property type="protein sequence ID" value="SMC04713.1"/>
    <property type="molecule type" value="Genomic_DNA"/>
</dbReference>
<dbReference type="RefSeq" id="WP_156023691.1">
    <property type="nucleotide sequence ID" value="NZ_FWWY01000001.1"/>
</dbReference>
<evidence type="ECO:0000313" key="1">
    <source>
        <dbReference type="EMBL" id="SMC04713.1"/>
    </source>
</evidence>
<accession>A0A1W1WG70</accession>
<name>A0A1W1WG70_SULTA</name>
<keyword evidence="2" id="KW-1185">Reference proteome</keyword>